<dbReference type="EMBL" id="CP016179">
    <property type="protein sequence ID" value="ANO35361.1"/>
    <property type="molecule type" value="Genomic_DNA"/>
</dbReference>
<keyword evidence="1" id="KW-0472">Membrane</keyword>
<keyword evidence="1" id="KW-1133">Transmembrane helix</keyword>
<evidence type="ECO:0000313" key="2">
    <source>
        <dbReference type="EMBL" id="ANO35361.1"/>
    </source>
</evidence>
<protein>
    <submittedName>
        <fullName evidence="2">Uncharacterized protein</fullName>
    </submittedName>
</protein>
<dbReference type="KEGG" id="vbr:A6E01_19295"/>
<geneLocation type="plasmid" evidence="2 3">
    <name>unnamed1</name>
</geneLocation>
<evidence type="ECO:0000256" key="1">
    <source>
        <dbReference type="SAM" id="Phobius"/>
    </source>
</evidence>
<keyword evidence="2" id="KW-0614">Plasmid</keyword>
<gene>
    <name evidence="2" type="ORF">A6E01_19295</name>
</gene>
<evidence type="ECO:0000313" key="3">
    <source>
        <dbReference type="Proteomes" id="UP000092018"/>
    </source>
</evidence>
<dbReference type="AlphaFoldDB" id="A0AAN1CU42"/>
<sequence length="63" mass="7051">MYLIEFCLSFINAIVETLGFKPMISPGNLASTASIWLVPIIVLAFRANARLNKRLIEEERAKG</sequence>
<proteinExistence type="predicted"/>
<organism evidence="2 3">
    <name type="scientific">Vibrio breoganii</name>
    <dbReference type="NCBI Taxonomy" id="553239"/>
    <lineage>
        <taxon>Bacteria</taxon>
        <taxon>Pseudomonadati</taxon>
        <taxon>Pseudomonadota</taxon>
        <taxon>Gammaproteobacteria</taxon>
        <taxon>Vibrionales</taxon>
        <taxon>Vibrionaceae</taxon>
        <taxon>Vibrio</taxon>
    </lineage>
</organism>
<keyword evidence="1" id="KW-0812">Transmembrane</keyword>
<reference evidence="2 3" key="1">
    <citation type="submission" date="2016-06" db="EMBL/GenBank/DDBJ databases">
        <title>Adaptive Radiation by Waves of Gene Transfer Leads to Fine-Scale Resource Partitioning in Marine Microbes.</title>
        <authorList>
            <person name="Hehemann J.-H."/>
            <person name="Arevalo P."/>
            <person name="Datta M.S."/>
            <person name="Yu X."/>
            <person name="Corzett C."/>
            <person name="Henschel A."/>
            <person name="Preheim S.P."/>
            <person name="Timberlake S."/>
            <person name="Alm E.J."/>
            <person name="Polz M.F."/>
        </authorList>
    </citation>
    <scope>NUCLEOTIDE SEQUENCE [LARGE SCALE GENOMIC DNA]</scope>
    <source>
        <strain evidence="2 3">FF50</strain>
        <plasmid evidence="2 3">unnamed1</plasmid>
    </source>
</reference>
<name>A0AAN1CU42_9VIBR</name>
<feature type="transmembrane region" description="Helical" evidence="1">
    <location>
        <begin position="27"/>
        <end position="45"/>
    </location>
</feature>
<dbReference type="Proteomes" id="UP000092018">
    <property type="component" value="Plasmid unnamed1"/>
</dbReference>
<accession>A0AAN1CU42</accession>